<dbReference type="AlphaFoldDB" id="A0A8I0ABB9"/>
<dbReference type="Gene3D" id="3.90.780.10">
    <property type="entry name" value="5'-Nucleotidase, C-terminal domain"/>
    <property type="match status" value="1"/>
</dbReference>
<dbReference type="GO" id="GO:0009166">
    <property type="term" value="P:nucleotide catabolic process"/>
    <property type="evidence" value="ECO:0007669"/>
    <property type="project" value="InterPro"/>
</dbReference>
<name>A0A8I0ABB9_9CLOT</name>
<accession>A0A8I0ABB9</accession>
<protein>
    <submittedName>
        <fullName evidence="5">Bifunctional metallophosphatase/5'-nucleotidase</fullName>
    </submittedName>
</protein>
<reference evidence="5" key="1">
    <citation type="submission" date="2020-08" db="EMBL/GenBank/DDBJ databases">
        <title>Genome public.</title>
        <authorList>
            <person name="Liu C."/>
            <person name="Sun Q."/>
        </authorList>
    </citation>
    <scope>NUCLEOTIDE SEQUENCE</scope>
    <source>
        <strain evidence="5">NSJ-42</strain>
    </source>
</reference>
<dbReference type="InterPro" id="IPR006179">
    <property type="entry name" value="5_nucleotidase/apyrase"/>
</dbReference>
<evidence type="ECO:0000259" key="4">
    <source>
        <dbReference type="Pfam" id="PF02872"/>
    </source>
</evidence>
<sequence length="504" mass="57635">MKNLKIYFTSDMHGYIYPTNYVDRSEKNIGLLNIMSNFKKDDNTLIIDCGDTIQGSPFTNYLSNNDFTTHPIADIMNAAGYDYITLGNHDFNYGLTYLNKYLHTLKAKCLCANIVDKTGQLPILPYDIKTLGNGLRVGIIGITTDFINRWERAENIENLTISTTYKAVSYYFDEVKSSCDVLIGIYHGGFEYDLETHKQLTKTSENIAYKLCEDFSFDILLTGHQHMSIAGQTLHGTHIAQTPFNGTKYLELDLTLQNDGIKTIESSLKDVSINPQKEMYEKYLPLEEKIQEWLDTPVGFLNKELMPSSHLEMALNGSELANFINQIQIAESGADISCTSFSNEIKGFNKNVTVRDIMSTYKFPNTLAVLEVNRKYLKLALERCASYFHIDNETISISNRFLKPKVQHYNYDYFNNIEYTFDLRKPVGSRVTSIKFKGQELSDNTSLSLVMNNYRATGAGGYEFLTECPMIKEIQCEMPEVIINYFRKHTNVQVDCTKYINVVY</sequence>
<dbReference type="RefSeq" id="WP_186835400.1">
    <property type="nucleotide sequence ID" value="NZ_JACOOQ010000017.1"/>
</dbReference>
<dbReference type="Pfam" id="PF00149">
    <property type="entry name" value="Metallophos"/>
    <property type="match status" value="1"/>
</dbReference>
<dbReference type="InterPro" id="IPR036907">
    <property type="entry name" value="5'-Nucleotdase_C_sf"/>
</dbReference>
<dbReference type="InterPro" id="IPR008334">
    <property type="entry name" value="5'-Nucleotdase_C"/>
</dbReference>
<dbReference type="Gene3D" id="3.60.21.10">
    <property type="match status" value="1"/>
</dbReference>
<evidence type="ECO:0000313" key="5">
    <source>
        <dbReference type="EMBL" id="MBC5640791.1"/>
    </source>
</evidence>
<comment type="similarity">
    <text evidence="2">Belongs to the 5'-nucleotidase family.</text>
</comment>
<keyword evidence="2" id="KW-0547">Nucleotide-binding</keyword>
<organism evidence="5 6">
    <name type="scientific">Clostridium lentum</name>
    <dbReference type="NCBI Taxonomy" id="2763037"/>
    <lineage>
        <taxon>Bacteria</taxon>
        <taxon>Bacillati</taxon>
        <taxon>Bacillota</taxon>
        <taxon>Clostridia</taxon>
        <taxon>Eubacteriales</taxon>
        <taxon>Clostridiaceae</taxon>
        <taxon>Clostridium</taxon>
    </lineage>
</organism>
<evidence type="ECO:0000256" key="1">
    <source>
        <dbReference type="ARBA" id="ARBA00022729"/>
    </source>
</evidence>
<keyword evidence="6" id="KW-1185">Reference proteome</keyword>
<gene>
    <name evidence="5" type="ORF">H8R92_10230</name>
</gene>
<dbReference type="Proteomes" id="UP000662088">
    <property type="component" value="Unassembled WGS sequence"/>
</dbReference>
<comment type="caution">
    <text evidence="5">The sequence shown here is derived from an EMBL/GenBank/DDBJ whole genome shotgun (WGS) entry which is preliminary data.</text>
</comment>
<dbReference type="PRINTS" id="PR01607">
    <property type="entry name" value="APYRASEFAMLY"/>
</dbReference>
<dbReference type="GO" id="GO:0016787">
    <property type="term" value="F:hydrolase activity"/>
    <property type="evidence" value="ECO:0007669"/>
    <property type="project" value="UniProtKB-KW"/>
</dbReference>
<feature type="domain" description="Calcineurin-like phosphoesterase" evidence="3">
    <location>
        <begin position="4"/>
        <end position="227"/>
    </location>
</feature>
<dbReference type="InterPro" id="IPR029052">
    <property type="entry name" value="Metallo-depent_PP-like"/>
</dbReference>
<keyword evidence="2" id="KW-0378">Hydrolase</keyword>
<dbReference type="GO" id="GO:0030288">
    <property type="term" value="C:outer membrane-bounded periplasmic space"/>
    <property type="evidence" value="ECO:0007669"/>
    <property type="project" value="TreeGrafter"/>
</dbReference>
<dbReference type="PANTHER" id="PTHR11575">
    <property type="entry name" value="5'-NUCLEOTIDASE-RELATED"/>
    <property type="match status" value="1"/>
</dbReference>
<dbReference type="GO" id="GO:0000166">
    <property type="term" value="F:nucleotide binding"/>
    <property type="evidence" value="ECO:0007669"/>
    <property type="project" value="UniProtKB-KW"/>
</dbReference>
<proteinExistence type="inferred from homology"/>
<keyword evidence="1" id="KW-0732">Signal</keyword>
<evidence type="ECO:0000256" key="2">
    <source>
        <dbReference type="RuleBase" id="RU362119"/>
    </source>
</evidence>
<dbReference type="SUPFAM" id="SSF55816">
    <property type="entry name" value="5'-nucleotidase (syn. UDP-sugar hydrolase), C-terminal domain"/>
    <property type="match status" value="1"/>
</dbReference>
<dbReference type="SUPFAM" id="SSF56300">
    <property type="entry name" value="Metallo-dependent phosphatases"/>
    <property type="match status" value="1"/>
</dbReference>
<evidence type="ECO:0000313" key="6">
    <source>
        <dbReference type="Proteomes" id="UP000662088"/>
    </source>
</evidence>
<dbReference type="InterPro" id="IPR004843">
    <property type="entry name" value="Calcineurin-like_PHP"/>
</dbReference>
<dbReference type="PANTHER" id="PTHR11575:SF6">
    <property type="entry name" value="2',3'-CYCLIC-NUCLEOTIDE 2'-PHOSPHODIESTERASE_3'-NUCLEOTIDASE"/>
    <property type="match status" value="1"/>
</dbReference>
<dbReference type="Pfam" id="PF02872">
    <property type="entry name" value="5_nucleotid_C"/>
    <property type="match status" value="1"/>
</dbReference>
<feature type="domain" description="5'-Nucleotidase C-terminal" evidence="4">
    <location>
        <begin position="315"/>
        <end position="466"/>
    </location>
</feature>
<evidence type="ECO:0000259" key="3">
    <source>
        <dbReference type="Pfam" id="PF00149"/>
    </source>
</evidence>
<dbReference type="EMBL" id="JACOOQ010000017">
    <property type="protein sequence ID" value="MBC5640791.1"/>
    <property type="molecule type" value="Genomic_DNA"/>
</dbReference>